<sequence>MEVLKHFLFLYMIRDTLCFCGSDPSGIKVTTKTAKSIHVAWDTTQTNCGYTITGYKVFFNNLSPFKNYKEKTVSGATTDNVEIFPIVPGFSYNIFVKALTANGLVSNPTSINYTHPHTKPSAAPSNIHASQKGFTSLTISWDALDVYTKNGDVKGYRVYYRGPGLAGTKSATILGEANCQFTVNGLRPNSTYQFVLHAVNDVGPGRYSGFIPSTLPLPKTTTTSTTPIPTTKTSTTTSTPTQTTTTPTTLITTIKTRTTQSTTTITPTTKTTSTLSFKIPKYLSSNSMIKTTKLPRVT</sequence>
<proteinExistence type="predicted"/>
<feature type="chain" id="PRO_5032755446" description="Fibronectin type-III domain-containing protein" evidence="3">
    <location>
        <begin position="19"/>
        <end position="298"/>
    </location>
</feature>
<dbReference type="PANTHER" id="PTHR13817">
    <property type="entry name" value="TITIN"/>
    <property type="match status" value="1"/>
</dbReference>
<gene>
    <name evidence="5" type="ORF">MGAL_10B067728</name>
</gene>
<dbReference type="CDD" id="cd00063">
    <property type="entry name" value="FN3"/>
    <property type="match status" value="2"/>
</dbReference>
<feature type="domain" description="Fibronectin type-III" evidence="4">
    <location>
        <begin position="123"/>
        <end position="218"/>
    </location>
</feature>
<dbReference type="InterPro" id="IPR003961">
    <property type="entry name" value="FN3_dom"/>
</dbReference>
<organism evidence="5 6">
    <name type="scientific">Mytilus galloprovincialis</name>
    <name type="common">Mediterranean mussel</name>
    <dbReference type="NCBI Taxonomy" id="29158"/>
    <lineage>
        <taxon>Eukaryota</taxon>
        <taxon>Metazoa</taxon>
        <taxon>Spiralia</taxon>
        <taxon>Lophotrochozoa</taxon>
        <taxon>Mollusca</taxon>
        <taxon>Bivalvia</taxon>
        <taxon>Autobranchia</taxon>
        <taxon>Pteriomorphia</taxon>
        <taxon>Mytilida</taxon>
        <taxon>Mytiloidea</taxon>
        <taxon>Mytilidae</taxon>
        <taxon>Mytilinae</taxon>
        <taxon>Mytilus</taxon>
    </lineage>
</organism>
<dbReference type="PROSITE" id="PS50853">
    <property type="entry name" value="FN3"/>
    <property type="match status" value="2"/>
</dbReference>
<evidence type="ECO:0000313" key="6">
    <source>
        <dbReference type="Proteomes" id="UP000596742"/>
    </source>
</evidence>
<dbReference type="Gene3D" id="2.60.40.10">
    <property type="entry name" value="Immunoglobulins"/>
    <property type="match status" value="2"/>
</dbReference>
<evidence type="ECO:0000313" key="5">
    <source>
        <dbReference type="EMBL" id="VDI41029.1"/>
    </source>
</evidence>
<feature type="signal peptide" evidence="3">
    <location>
        <begin position="1"/>
        <end position="18"/>
    </location>
</feature>
<evidence type="ECO:0000259" key="4">
    <source>
        <dbReference type="PROSITE" id="PS50853"/>
    </source>
</evidence>
<keyword evidence="3" id="KW-0732">Signal</keyword>
<evidence type="ECO:0000256" key="2">
    <source>
        <dbReference type="SAM" id="MobiDB-lite"/>
    </source>
</evidence>
<reference evidence="5" key="1">
    <citation type="submission" date="2018-11" db="EMBL/GenBank/DDBJ databases">
        <authorList>
            <person name="Alioto T."/>
            <person name="Alioto T."/>
        </authorList>
    </citation>
    <scope>NUCLEOTIDE SEQUENCE</scope>
</reference>
<dbReference type="EMBL" id="UYJE01005859">
    <property type="protein sequence ID" value="VDI41029.1"/>
    <property type="molecule type" value="Genomic_DNA"/>
</dbReference>
<dbReference type="Proteomes" id="UP000596742">
    <property type="component" value="Unassembled WGS sequence"/>
</dbReference>
<name>A0A8B6EWG9_MYTGA</name>
<feature type="region of interest" description="Disordered" evidence="2">
    <location>
        <begin position="218"/>
        <end position="246"/>
    </location>
</feature>
<comment type="caution">
    <text evidence="5">The sequence shown here is derived from an EMBL/GenBank/DDBJ whole genome shotgun (WGS) entry which is preliminary data.</text>
</comment>
<evidence type="ECO:0000256" key="3">
    <source>
        <dbReference type="SAM" id="SignalP"/>
    </source>
</evidence>
<feature type="domain" description="Fibronectin type-III" evidence="4">
    <location>
        <begin position="23"/>
        <end position="121"/>
    </location>
</feature>
<dbReference type="PANTHER" id="PTHR13817:SF173">
    <property type="entry name" value="FRAZZLED"/>
    <property type="match status" value="1"/>
</dbReference>
<keyword evidence="1" id="KW-0677">Repeat</keyword>
<dbReference type="SMART" id="SM00060">
    <property type="entry name" value="FN3"/>
    <property type="match status" value="2"/>
</dbReference>
<dbReference type="AlphaFoldDB" id="A0A8B6EWG9"/>
<accession>A0A8B6EWG9</accession>
<dbReference type="OrthoDB" id="6244967at2759"/>
<keyword evidence="6" id="KW-1185">Reference proteome</keyword>
<dbReference type="InterPro" id="IPR036116">
    <property type="entry name" value="FN3_sf"/>
</dbReference>
<dbReference type="InterPro" id="IPR050964">
    <property type="entry name" value="Striated_Muscle_Regulatory"/>
</dbReference>
<dbReference type="Pfam" id="PF00041">
    <property type="entry name" value="fn3"/>
    <property type="match status" value="2"/>
</dbReference>
<dbReference type="InterPro" id="IPR013783">
    <property type="entry name" value="Ig-like_fold"/>
</dbReference>
<protein>
    <recommendedName>
        <fullName evidence="4">Fibronectin type-III domain-containing protein</fullName>
    </recommendedName>
</protein>
<evidence type="ECO:0000256" key="1">
    <source>
        <dbReference type="ARBA" id="ARBA00022737"/>
    </source>
</evidence>
<dbReference type="SUPFAM" id="SSF49265">
    <property type="entry name" value="Fibronectin type III"/>
    <property type="match status" value="1"/>
</dbReference>